<accession>A0A6A7WE66</accession>
<dbReference type="Pfam" id="PF08800">
    <property type="entry name" value="BT4734-like_N"/>
    <property type="match status" value="1"/>
</dbReference>
<dbReference type="Proteomes" id="UP000384372">
    <property type="component" value="Unassembled WGS sequence"/>
</dbReference>
<dbReference type="AlphaFoldDB" id="A0A6A7WE66"/>
<feature type="domain" description="Virulence-associated protein E-like" evidence="1">
    <location>
        <begin position="455"/>
        <end position="631"/>
    </location>
</feature>
<sequence length="760" mass="87984">MNILKKAFTTSRDGFMPSVFSQLDSKMSRPLSCRQELEDLILRNHELAAITESYRKALAVSKQLADSKVKPLSTGICFAAQLDGRGRLLENVMGEVGCLGLDYDHLSSETMGILFELIRHSPHVLIAYRTISGNGLRIIVGYQRPEGCELSFVELHQAMLQKAMALFDSLLGIKADRQCVDFLRLSGLAHDEQAFFNWDAEPIVLTDKELAKFTSSLLRKKNSKKQAAERSKVARGSKANGIKLSAEKPTMEEVKMHVMETLHNWGLVFEPHRHNEYVMYFGSICNRYGIEFREALDYAEAHFSHEYPDTAAVIKSCYKKTERFGSWHYFREGESYRGQTSVKYIKQWLSMRYQIQRNLVTGRHEIMSRMAGNPKFLKWVNLDDNILNSIWVKMEEEGMNINMQKLISVIHSDFAVQCDPVEDYLRSLPPWDGKRDYIGELADRIRIIPHQGYHHDQATFKKYFCKWIVAMVVGWVTPEVVNQVMLILVGKGGIYKSTFFNYLLPPQLRDYYLNESAAIYTDKDFMEAFSCKILMCLDEFDTAFGKNLNAFKSNMTKLHFSIRRPYDRFRSDLDHRATVAGTTNNQQIITDPENRRYSPWIAESIVSPRDEPLDYVGIYSQCVALGKEVKERKMRGEDGWVYWLTQEDIAEMQQHNLLFMVPNYAEEQIKRFYRVPTPDTSERFIKFRYTAEIVERICTNPVMRKNFEYQSIGSIMSRLGFPKAHRRKGNGWFVVEKEGAEINTEAFYCASDKMEQEASQ</sequence>
<protein>
    <submittedName>
        <fullName evidence="3">Uncharacterized protein</fullName>
    </submittedName>
</protein>
<name>A0A6A7WE66_9BACT</name>
<dbReference type="EMBL" id="VZAD01000091">
    <property type="protein sequence ID" value="MQP12681.1"/>
    <property type="molecule type" value="Genomic_DNA"/>
</dbReference>
<evidence type="ECO:0000313" key="4">
    <source>
        <dbReference type="Proteomes" id="UP000384372"/>
    </source>
</evidence>
<dbReference type="PANTHER" id="PTHR34985:SF1">
    <property type="entry name" value="SLR0554 PROTEIN"/>
    <property type="match status" value="1"/>
</dbReference>
<evidence type="ECO:0000313" key="3">
    <source>
        <dbReference type="EMBL" id="MQP12681.1"/>
    </source>
</evidence>
<dbReference type="Pfam" id="PF05272">
    <property type="entry name" value="VapE-like_dom"/>
    <property type="match status" value="1"/>
</dbReference>
<feature type="domain" description="BT4734-like N-terminal" evidence="2">
    <location>
        <begin position="75"/>
        <end position="196"/>
    </location>
</feature>
<dbReference type="InterPro" id="IPR014907">
    <property type="entry name" value="BT4734-like_N"/>
</dbReference>
<organism evidence="3 4">
    <name type="scientific">Segatella copri</name>
    <dbReference type="NCBI Taxonomy" id="165179"/>
    <lineage>
        <taxon>Bacteria</taxon>
        <taxon>Pseudomonadati</taxon>
        <taxon>Bacteroidota</taxon>
        <taxon>Bacteroidia</taxon>
        <taxon>Bacteroidales</taxon>
        <taxon>Prevotellaceae</taxon>
        <taxon>Segatella</taxon>
    </lineage>
</organism>
<dbReference type="RefSeq" id="WP_158464262.1">
    <property type="nucleotide sequence ID" value="NZ_VZAD01000091.1"/>
</dbReference>
<proteinExistence type="predicted"/>
<dbReference type="PANTHER" id="PTHR34985">
    <property type="entry name" value="SLR0554 PROTEIN"/>
    <property type="match status" value="1"/>
</dbReference>
<dbReference type="OrthoDB" id="9801888at2"/>
<comment type="caution">
    <text evidence="3">The sequence shown here is derived from an EMBL/GenBank/DDBJ whole genome shotgun (WGS) entry which is preliminary data.</text>
</comment>
<reference evidence="3 4" key="1">
    <citation type="submission" date="2019-09" db="EMBL/GenBank/DDBJ databases">
        <title>Distinct polysaccharide growth profiles of human intestinal Prevotella copri isolates.</title>
        <authorList>
            <person name="Fehlner-Peach H."/>
            <person name="Magnabosco C."/>
            <person name="Raghavan V."/>
            <person name="Scher J.U."/>
            <person name="Tett A."/>
            <person name="Cox L.M."/>
            <person name="Gottsegen C."/>
            <person name="Watters A."/>
            <person name="Wiltshire- Gordon J.D."/>
            <person name="Segata N."/>
            <person name="Bonneau R."/>
            <person name="Littman D.R."/>
        </authorList>
    </citation>
    <scope>NUCLEOTIDE SEQUENCE [LARGE SCALE GENOMIC DNA]</scope>
    <source>
        <strain evidence="4">iAQ1173</strain>
    </source>
</reference>
<keyword evidence="4" id="KW-1185">Reference proteome</keyword>
<evidence type="ECO:0000259" key="1">
    <source>
        <dbReference type="Pfam" id="PF05272"/>
    </source>
</evidence>
<evidence type="ECO:0000259" key="2">
    <source>
        <dbReference type="Pfam" id="PF08800"/>
    </source>
</evidence>
<dbReference type="InterPro" id="IPR007936">
    <property type="entry name" value="VapE-like_dom"/>
</dbReference>
<gene>
    <name evidence="3" type="ORF">F7D20_12115</name>
</gene>